<dbReference type="Gene3D" id="1.20.1260.100">
    <property type="entry name" value="TspO/MBR protein"/>
    <property type="match status" value="1"/>
</dbReference>
<dbReference type="AlphaFoldDB" id="A0A835SFU7"/>
<dbReference type="GO" id="GO:0016020">
    <property type="term" value="C:membrane"/>
    <property type="evidence" value="ECO:0007669"/>
    <property type="project" value="UniProtKB-SubCell"/>
</dbReference>
<dbReference type="InterPro" id="IPR038330">
    <property type="entry name" value="TspO/MBR-related_sf"/>
</dbReference>
<proteinExistence type="inferred from homology"/>
<dbReference type="InterPro" id="IPR004307">
    <property type="entry name" value="TspO_MBR"/>
</dbReference>
<comment type="subcellular location">
    <subcellularLocation>
        <location evidence="1">Membrane</location>
        <topology evidence="1">Multi-pass membrane protein</topology>
    </subcellularLocation>
</comment>
<keyword evidence="5 7" id="KW-0472">Membrane</keyword>
<feature type="transmembrane region" description="Helical" evidence="7">
    <location>
        <begin position="6"/>
        <end position="25"/>
    </location>
</feature>
<comment type="similarity">
    <text evidence="2">Belongs to the TspO/BZRP family.</text>
</comment>
<evidence type="ECO:0000256" key="5">
    <source>
        <dbReference type="ARBA" id="ARBA00023136"/>
    </source>
</evidence>
<feature type="transmembrane region" description="Helical" evidence="7">
    <location>
        <begin position="46"/>
        <end position="67"/>
    </location>
</feature>
<feature type="compositionally biased region" description="Low complexity" evidence="6">
    <location>
        <begin position="274"/>
        <end position="285"/>
    </location>
</feature>
<dbReference type="Proteomes" id="UP000613740">
    <property type="component" value="Unassembled WGS sequence"/>
</dbReference>
<organism evidence="8 9">
    <name type="scientific">Chlamydomonas schloesseri</name>
    <dbReference type="NCBI Taxonomy" id="2026947"/>
    <lineage>
        <taxon>Eukaryota</taxon>
        <taxon>Viridiplantae</taxon>
        <taxon>Chlorophyta</taxon>
        <taxon>core chlorophytes</taxon>
        <taxon>Chlorophyceae</taxon>
        <taxon>CS clade</taxon>
        <taxon>Chlamydomonadales</taxon>
        <taxon>Chlamydomonadaceae</taxon>
        <taxon>Chlamydomonas</taxon>
    </lineage>
</organism>
<feature type="transmembrane region" description="Helical" evidence="7">
    <location>
        <begin position="73"/>
        <end position="90"/>
    </location>
</feature>
<keyword evidence="9" id="KW-1185">Reference proteome</keyword>
<accession>A0A835SFU7</accession>
<keyword evidence="4 7" id="KW-1133">Transmembrane helix</keyword>
<evidence type="ECO:0000256" key="7">
    <source>
        <dbReference type="SAM" id="Phobius"/>
    </source>
</evidence>
<dbReference type="Pfam" id="PF03073">
    <property type="entry name" value="TspO_MBR"/>
    <property type="match status" value="1"/>
</dbReference>
<protein>
    <submittedName>
        <fullName evidence="8">Uncharacterized protein</fullName>
    </submittedName>
</protein>
<evidence type="ECO:0000256" key="6">
    <source>
        <dbReference type="SAM" id="MobiDB-lite"/>
    </source>
</evidence>
<dbReference type="PANTHER" id="PTHR10057">
    <property type="entry name" value="PERIPHERAL-TYPE BENZODIAZEPINE RECEPTOR"/>
    <property type="match status" value="1"/>
</dbReference>
<dbReference type="GO" id="GO:0033013">
    <property type="term" value="P:tetrapyrrole metabolic process"/>
    <property type="evidence" value="ECO:0007669"/>
    <property type="project" value="UniProtKB-ARBA"/>
</dbReference>
<dbReference type="OrthoDB" id="8841220at2759"/>
<dbReference type="EMBL" id="JAEHOD010000121">
    <property type="protein sequence ID" value="KAG2424756.1"/>
    <property type="molecule type" value="Genomic_DNA"/>
</dbReference>
<evidence type="ECO:0000313" key="8">
    <source>
        <dbReference type="EMBL" id="KAG2424756.1"/>
    </source>
</evidence>
<dbReference type="FunFam" id="1.20.1260.100:FF:000001">
    <property type="entry name" value="translocator protein 2"/>
    <property type="match status" value="1"/>
</dbReference>
<evidence type="ECO:0000313" key="9">
    <source>
        <dbReference type="Proteomes" id="UP000613740"/>
    </source>
</evidence>
<feature type="region of interest" description="Disordered" evidence="6">
    <location>
        <begin position="274"/>
        <end position="294"/>
    </location>
</feature>
<reference evidence="8" key="1">
    <citation type="journal article" date="2020" name="bioRxiv">
        <title>Comparative genomics of Chlamydomonas.</title>
        <authorList>
            <person name="Craig R.J."/>
            <person name="Hasan A.R."/>
            <person name="Ness R.W."/>
            <person name="Keightley P.D."/>
        </authorList>
    </citation>
    <scope>NUCLEOTIDE SEQUENCE</scope>
    <source>
        <strain evidence="8">CCAP 11/173</strain>
    </source>
</reference>
<dbReference type="PANTHER" id="PTHR10057:SF0">
    <property type="entry name" value="TRANSLOCATOR PROTEIN"/>
    <property type="match status" value="1"/>
</dbReference>
<feature type="transmembrane region" description="Helical" evidence="7">
    <location>
        <begin position="102"/>
        <end position="122"/>
    </location>
</feature>
<evidence type="ECO:0000256" key="4">
    <source>
        <dbReference type="ARBA" id="ARBA00022989"/>
    </source>
</evidence>
<evidence type="ECO:0000256" key="1">
    <source>
        <dbReference type="ARBA" id="ARBA00004141"/>
    </source>
</evidence>
<keyword evidence="3 7" id="KW-0812">Transmembrane</keyword>
<comment type="caution">
    <text evidence="8">The sequence shown here is derived from an EMBL/GenBank/DDBJ whole genome shotgun (WGS) entry which is preliminary data.</text>
</comment>
<name>A0A835SFU7_9CHLO</name>
<evidence type="ECO:0000256" key="2">
    <source>
        <dbReference type="ARBA" id="ARBA00007524"/>
    </source>
</evidence>
<dbReference type="CDD" id="cd15904">
    <property type="entry name" value="TSPO_MBR"/>
    <property type="match status" value="1"/>
</dbReference>
<evidence type="ECO:0000256" key="3">
    <source>
        <dbReference type="ARBA" id="ARBA00022692"/>
    </source>
</evidence>
<sequence>MGNALSLVVSIGVPLAGGIVGGLVTQKDVLTWYPKIKKPKWTPPNFLFGPVWTALYVMMGTASWLVWKKKGNNAVALSLYGAQLVLNLIWNPLFFKTHKTDVALVDITALLGLATAATVTMTRASSAAVQLPLMVPYLVWVSYATALNAKICWDNPSERLIKPRGQKAAEAKAEAKSKTSPVAAVKEAAAAAATGVEAAKAAAEAVSAARDGKYGKAVLSADKLPTSGSAAVQHAAAAAKPVVAAVEGVKAGAEGVKEAAKAATTSLGITAPAPAKPPAAAAPAAGPTPPSAMAPASKAIAAEVKAAEKAAATATTSAATAATPAAAAAAATAADTASGSGRRTTADAVKEELKQAGAAL</sequence>
<gene>
    <name evidence="8" type="ORF">HYH02_015138</name>
</gene>